<dbReference type="Gene3D" id="3.40.50.150">
    <property type="entry name" value="Vaccinia Virus protein VP39"/>
    <property type="match status" value="1"/>
</dbReference>
<sequence>MNWLLERFVSRLVRKGKLSITNAAGKLRVFGDGSGDPVHIVIHTAAAERAIAIDPMLAVPERYMDGEIDIVEGDLLSFLQLVYSNMDETGSQLFLVKLGEALRHPFRRLQQWNTAARAKRNVHRHYDLSEELYRLFLDEDMQYSCAYFETPEVSLEEAQRAKKRHIMAKLALERGQKVLDIGCGWGGLGLDIARQFDADVLGVTLSEEQHRVASSRAREQKLSNRARFEIVDYRSLKGPFDRIVSVGMFEHVGINHYRTFFDQSARLLADDGVMLLHTIGRSAPPAATNAFIRKYIFPGGYIPALSEVMPAIERSGLIVTDVEILRLHYAETLKHWQARFQKNRARAVEIYDERFARMWEFYLAGSEASFRWQEMVVFQIQLTKKRETLPVTRTYIGETEKQLADADGKGSGKFTQAAE</sequence>
<dbReference type="SUPFAM" id="SSF53335">
    <property type="entry name" value="S-adenosyl-L-methionine-dependent methyltransferases"/>
    <property type="match status" value="1"/>
</dbReference>
<reference evidence="8" key="1">
    <citation type="submission" date="2016-10" db="EMBL/GenBank/DDBJ databases">
        <authorList>
            <person name="Varghese N."/>
            <person name="Submissions S."/>
        </authorList>
    </citation>
    <scope>NUCLEOTIDE SEQUENCE [LARGE SCALE GENOMIC DNA]</scope>
    <source>
        <strain evidence="8">ES.061</strain>
    </source>
</reference>
<dbReference type="PANTHER" id="PTHR43667:SF1">
    <property type="entry name" value="CYCLOPROPANE-FATTY-ACYL-PHOSPHOLIPID SYNTHASE"/>
    <property type="match status" value="1"/>
</dbReference>
<dbReference type="PANTHER" id="PTHR43667">
    <property type="entry name" value="CYCLOPROPANE-FATTY-ACYL-PHOSPHOLIPID SYNTHASE"/>
    <property type="match status" value="1"/>
</dbReference>
<dbReference type="EMBL" id="FNSL01000001">
    <property type="protein sequence ID" value="SEB94722.1"/>
    <property type="molecule type" value="Genomic_DNA"/>
</dbReference>
<keyword evidence="3" id="KW-0808">Transferase</keyword>
<evidence type="ECO:0000256" key="2">
    <source>
        <dbReference type="ARBA" id="ARBA00022603"/>
    </source>
</evidence>
<accession>A0A1H4NJK2</accession>
<gene>
    <name evidence="7" type="ORF">SAMN05216452_3785</name>
</gene>
<evidence type="ECO:0000256" key="4">
    <source>
        <dbReference type="ARBA" id="ARBA00022691"/>
    </source>
</evidence>
<dbReference type="InterPro" id="IPR050723">
    <property type="entry name" value="CFA/CMAS"/>
</dbReference>
<name>A0A1H4NJK2_9HYPH</name>
<evidence type="ECO:0000256" key="5">
    <source>
        <dbReference type="ARBA" id="ARBA00023098"/>
    </source>
</evidence>
<dbReference type="PIRSF" id="PIRSF003085">
    <property type="entry name" value="CMAS"/>
    <property type="match status" value="1"/>
</dbReference>
<organism evidence="7 8">
    <name type="scientific">Nitratireductor aquibiodomus</name>
    <dbReference type="NCBI Taxonomy" id="204799"/>
    <lineage>
        <taxon>Bacteria</taxon>
        <taxon>Pseudomonadati</taxon>
        <taxon>Pseudomonadota</taxon>
        <taxon>Alphaproteobacteria</taxon>
        <taxon>Hyphomicrobiales</taxon>
        <taxon>Phyllobacteriaceae</taxon>
        <taxon>Nitratireductor</taxon>
    </lineage>
</organism>
<dbReference type="Proteomes" id="UP000199064">
    <property type="component" value="Unassembled WGS sequence"/>
</dbReference>
<feature type="domain" description="DUF7884" evidence="6">
    <location>
        <begin position="17"/>
        <end position="88"/>
    </location>
</feature>
<dbReference type="GO" id="GO:0032259">
    <property type="term" value="P:methylation"/>
    <property type="evidence" value="ECO:0007669"/>
    <property type="project" value="UniProtKB-KW"/>
</dbReference>
<evidence type="ECO:0000256" key="1">
    <source>
        <dbReference type="ARBA" id="ARBA00010815"/>
    </source>
</evidence>
<proteinExistence type="inferred from homology"/>
<keyword evidence="8" id="KW-1185">Reference proteome</keyword>
<dbReference type="InterPro" id="IPR057206">
    <property type="entry name" value="DUF7884"/>
</dbReference>
<dbReference type="Pfam" id="PF25371">
    <property type="entry name" value="DUF7884"/>
    <property type="match status" value="1"/>
</dbReference>
<keyword evidence="4" id="KW-0949">S-adenosyl-L-methionine</keyword>
<dbReference type="GO" id="GO:0008168">
    <property type="term" value="F:methyltransferase activity"/>
    <property type="evidence" value="ECO:0007669"/>
    <property type="project" value="UniProtKB-KW"/>
</dbReference>
<protein>
    <submittedName>
        <fullName evidence="7">Cyclopropane-fatty-acyl-phospholipid synthase</fullName>
    </submittedName>
</protein>
<dbReference type="AlphaFoldDB" id="A0A1H4NJK2"/>
<dbReference type="InterPro" id="IPR029063">
    <property type="entry name" value="SAM-dependent_MTases_sf"/>
</dbReference>
<dbReference type="Pfam" id="PF02353">
    <property type="entry name" value="CMAS"/>
    <property type="match status" value="1"/>
</dbReference>
<evidence type="ECO:0000313" key="7">
    <source>
        <dbReference type="EMBL" id="SEB94722.1"/>
    </source>
</evidence>
<comment type="similarity">
    <text evidence="1">Belongs to the CFA/CMAS family.</text>
</comment>
<dbReference type="GO" id="GO:0008610">
    <property type="term" value="P:lipid biosynthetic process"/>
    <property type="evidence" value="ECO:0007669"/>
    <property type="project" value="InterPro"/>
</dbReference>
<keyword evidence="2" id="KW-0489">Methyltransferase</keyword>
<dbReference type="RefSeq" id="WP_007007703.1">
    <property type="nucleotide sequence ID" value="NZ_FNSL01000001.1"/>
</dbReference>
<evidence type="ECO:0000259" key="6">
    <source>
        <dbReference type="Pfam" id="PF25371"/>
    </source>
</evidence>
<evidence type="ECO:0000256" key="3">
    <source>
        <dbReference type="ARBA" id="ARBA00022679"/>
    </source>
</evidence>
<dbReference type="InterPro" id="IPR003333">
    <property type="entry name" value="CMAS"/>
</dbReference>
<dbReference type="CDD" id="cd02440">
    <property type="entry name" value="AdoMet_MTases"/>
    <property type="match status" value="1"/>
</dbReference>
<evidence type="ECO:0000313" key="8">
    <source>
        <dbReference type="Proteomes" id="UP000199064"/>
    </source>
</evidence>
<keyword evidence="5" id="KW-0443">Lipid metabolism</keyword>